<evidence type="ECO:0000256" key="5">
    <source>
        <dbReference type="ARBA" id="ARBA00022989"/>
    </source>
</evidence>
<reference evidence="10 11" key="1">
    <citation type="submission" date="2015-10" db="EMBL/GenBank/DDBJ databases">
        <title>Genome sequencing and analysis of members of genus Stenotrophomonas.</title>
        <authorList>
            <person name="Patil P.P."/>
            <person name="Midha S."/>
            <person name="Patil P.B."/>
        </authorList>
    </citation>
    <scope>NUCLEOTIDE SEQUENCE [LARGE SCALE GENOMIC DNA]</scope>
    <source>
        <strain evidence="10 11">JCM 16536</strain>
    </source>
</reference>
<organism evidence="10 11">
    <name type="scientific">Stenotrophomonas panacihumi</name>
    <dbReference type="NCBI Taxonomy" id="676599"/>
    <lineage>
        <taxon>Bacteria</taxon>
        <taxon>Pseudomonadati</taxon>
        <taxon>Pseudomonadota</taxon>
        <taxon>Gammaproteobacteria</taxon>
        <taxon>Lysobacterales</taxon>
        <taxon>Lysobacteraceae</taxon>
        <taxon>Stenotrophomonas</taxon>
    </lineage>
</organism>
<keyword evidence="2" id="KW-0813">Transport</keyword>
<evidence type="ECO:0000256" key="1">
    <source>
        <dbReference type="ARBA" id="ARBA00004141"/>
    </source>
</evidence>
<dbReference type="InterPro" id="IPR038770">
    <property type="entry name" value="Na+/solute_symporter_sf"/>
</dbReference>
<dbReference type="PANTHER" id="PTHR32468">
    <property type="entry name" value="CATION/H + ANTIPORTER"/>
    <property type="match status" value="1"/>
</dbReference>
<comment type="subcellular location">
    <subcellularLocation>
        <location evidence="1">Membrane</location>
        <topology evidence="1">Multi-pass membrane protein</topology>
    </subcellularLocation>
</comment>
<dbReference type="AlphaFoldDB" id="A0A0R0APJ7"/>
<feature type="transmembrane region" description="Helical" evidence="8">
    <location>
        <begin position="308"/>
        <end position="329"/>
    </location>
</feature>
<gene>
    <name evidence="10" type="ORF">ARC20_10570</name>
</gene>
<evidence type="ECO:0000259" key="9">
    <source>
        <dbReference type="Pfam" id="PF00999"/>
    </source>
</evidence>
<keyword evidence="6" id="KW-0406">Ion transport</keyword>
<name>A0A0R0APJ7_9GAMM</name>
<dbReference type="PANTHER" id="PTHR32468:SF0">
    <property type="entry name" value="K(+)_H(+) ANTIPORTER 1"/>
    <property type="match status" value="1"/>
</dbReference>
<feature type="transmembrane region" description="Helical" evidence="8">
    <location>
        <begin position="229"/>
        <end position="246"/>
    </location>
</feature>
<keyword evidence="7 8" id="KW-0472">Membrane</keyword>
<dbReference type="InterPro" id="IPR050794">
    <property type="entry name" value="CPA2_transporter"/>
</dbReference>
<dbReference type="Pfam" id="PF00999">
    <property type="entry name" value="Na_H_Exchanger"/>
    <property type="match status" value="1"/>
</dbReference>
<dbReference type="InterPro" id="IPR006153">
    <property type="entry name" value="Cation/H_exchanger_TM"/>
</dbReference>
<sequence>MPTLVSLLLDAAIFIGLAWAVWRLCGRTFPFAIVPIALGLAIAGFGGLPAGWGVPSASGQTIGWVGVLLLAFTAGLETRHAMSERPSTVEQGATARRVIISAGVAMLLPFVAGALLAYFVLDGVAQWSAGTAHPVLGALAVGLCVAVSALPVLIGIVRELAPAHRPYGRIAVRIAVIDDAALWIGLTVLLLLAQRGAGWNFSMWHAVALCVPVLLLALGRALRDWTPPAWALLFLLPAYLAVGAWASTQLGLHELLGAYFAGTAVPVAWLRRVPIERLGQLALMVLAPMFFGHSGLKVQGDALNWSTLQVALLVLGVSVLAKLLAVVLYPPMRQGSRQETLAIGVLLQCKGLMEIVAATILRDAGLISEFAFAVLTTLAIVSTLLTGPLFRWLMRGHAATREAGAAVH</sequence>
<dbReference type="OrthoDB" id="9793589at2"/>
<evidence type="ECO:0000313" key="10">
    <source>
        <dbReference type="EMBL" id="KRG42849.1"/>
    </source>
</evidence>
<feature type="transmembrane region" description="Helical" evidence="8">
    <location>
        <begin position="58"/>
        <end position="77"/>
    </location>
</feature>
<dbReference type="Gene3D" id="1.20.1530.20">
    <property type="match status" value="1"/>
</dbReference>
<accession>A0A0R0APJ7</accession>
<feature type="transmembrane region" description="Helical" evidence="8">
    <location>
        <begin position="98"/>
        <end position="121"/>
    </location>
</feature>
<dbReference type="GO" id="GO:0015297">
    <property type="term" value="F:antiporter activity"/>
    <property type="evidence" value="ECO:0007669"/>
    <property type="project" value="UniProtKB-KW"/>
</dbReference>
<evidence type="ECO:0000256" key="8">
    <source>
        <dbReference type="SAM" id="Phobius"/>
    </source>
</evidence>
<evidence type="ECO:0000256" key="4">
    <source>
        <dbReference type="ARBA" id="ARBA00022692"/>
    </source>
</evidence>
<feature type="transmembrane region" description="Helical" evidence="8">
    <location>
        <begin position="6"/>
        <end position="22"/>
    </location>
</feature>
<feature type="transmembrane region" description="Helical" evidence="8">
    <location>
        <begin position="170"/>
        <end position="192"/>
    </location>
</feature>
<evidence type="ECO:0000256" key="6">
    <source>
        <dbReference type="ARBA" id="ARBA00023065"/>
    </source>
</evidence>
<evidence type="ECO:0000256" key="7">
    <source>
        <dbReference type="ARBA" id="ARBA00023136"/>
    </source>
</evidence>
<feature type="domain" description="Cation/H+ exchanger transmembrane" evidence="9">
    <location>
        <begin position="29"/>
        <end position="395"/>
    </location>
</feature>
<evidence type="ECO:0000256" key="2">
    <source>
        <dbReference type="ARBA" id="ARBA00022448"/>
    </source>
</evidence>
<keyword evidence="3" id="KW-0050">Antiport</keyword>
<feature type="transmembrane region" description="Helical" evidence="8">
    <location>
        <begin position="133"/>
        <end position="158"/>
    </location>
</feature>
<feature type="transmembrane region" description="Helical" evidence="8">
    <location>
        <begin position="29"/>
        <end position="52"/>
    </location>
</feature>
<feature type="transmembrane region" description="Helical" evidence="8">
    <location>
        <begin position="341"/>
        <end position="361"/>
    </location>
</feature>
<evidence type="ECO:0000256" key="3">
    <source>
        <dbReference type="ARBA" id="ARBA00022449"/>
    </source>
</evidence>
<protein>
    <recommendedName>
        <fullName evidence="9">Cation/H+ exchanger transmembrane domain-containing protein</fullName>
    </recommendedName>
</protein>
<proteinExistence type="predicted"/>
<dbReference type="RefSeq" id="WP_057646682.1">
    <property type="nucleotide sequence ID" value="NZ_LLXU01000079.1"/>
</dbReference>
<feature type="transmembrane region" description="Helical" evidence="8">
    <location>
        <begin position="204"/>
        <end position="222"/>
    </location>
</feature>
<dbReference type="Proteomes" id="UP000051802">
    <property type="component" value="Unassembled WGS sequence"/>
</dbReference>
<keyword evidence="11" id="KW-1185">Reference proteome</keyword>
<dbReference type="EMBL" id="LLXU01000079">
    <property type="protein sequence ID" value="KRG42849.1"/>
    <property type="molecule type" value="Genomic_DNA"/>
</dbReference>
<comment type="caution">
    <text evidence="10">The sequence shown here is derived from an EMBL/GenBank/DDBJ whole genome shotgun (WGS) entry which is preliminary data.</text>
</comment>
<dbReference type="GO" id="GO:1902600">
    <property type="term" value="P:proton transmembrane transport"/>
    <property type="evidence" value="ECO:0007669"/>
    <property type="project" value="InterPro"/>
</dbReference>
<dbReference type="GO" id="GO:0016020">
    <property type="term" value="C:membrane"/>
    <property type="evidence" value="ECO:0007669"/>
    <property type="project" value="UniProtKB-SubCell"/>
</dbReference>
<dbReference type="STRING" id="676599.ARC20_10570"/>
<keyword evidence="4 8" id="KW-0812">Transmembrane</keyword>
<evidence type="ECO:0000313" key="11">
    <source>
        <dbReference type="Proteomes" id="UP000051802"/>
    </source>
</evidence>
<feature type="transmembrane region" description="Helical" evidence="8">
    <location>
        <begin position="367"/>
        <end position="390"/>
    </location>
</feature>
<keyword evidence="5 8" id="KW-1133">Transmembrane helix</keyword>